<protein>
    <submittedName>
        <fullName evidence="2">Alpha/beta hydrolase family protein</fullName>
    </submittedName>
</protein>
<dbReference type="PANTHER" id="PTHR46438:SF2">
    <property type="entry name" value="ALPHA_BETA-HYDROLASES SUPERFAMILY PROTEIN"/>
    <property type="match status" value="1"/>
</dbReference>
<accession>A0A0P1F973</accession>
<evidence type="ECO:0000259" key="1">
    <source>
        <dbReference type="Pfam" id="PF12697"/>
    </source>
</evidence>
<dbReference type="RefSeq" id="WP_083498975.1">
    <property type="nucleotide sequence ID" value="NZ_CYPW01000009.1"/>
</dbReference>
<dbReference type="Proteomes" id="UP000054823">
    <property type="component" value="Unassembled WGS sequence"/>
</dbReference>
<feature type="domain" description="AB hydrolase-1" evidence="1">
    <location>
        <begin position="31"/>
        <end position="288"/>
    </location>
</feature>
<dbReference type="Pfam" id="PF12697">
    <property type="entry name" value="Abhydrolase_6"/>
    <property type="match status" value="1"/>
</dbReference>
<dbReference type="SUPFAM" id="SSF53474">
    <property type="entry name" value="alpha/beta-Hydrolases"/>
    <property type="match status" value="1"/>
</dbReference>
<evidence type="ECO:0000313" key="3">
    <source>
        <dbReference type="Proteomes" id="UP000054823"/>
    </source>
</evidence>
<dbReference type="InterPro" id="IPR029058">
    <property type="entry name" value="AB_hydrolase_fold"/>
</dbReference>
<keyword evidence="3" id="KW-1185">Reference proteome</keyword>
<dbReference type="STRING" id="321267.SHM7688_01410"/>
<sequence length="298" mass="33034">MEMTWHHTPLPEGTAAAWHGPTLTHPTRPKLVFHHATAVGPRCYAPYLKALAQDYDVMALAMRPLWADAPPPDPKRGWDLFGDDLIHWIEATQEAPVLAVGHSIGAATLAMAARKRPELFRGLVLIEPSGATWRQALLLRSLPYALRLHLGPIKSALSTPTHWPSAEAAYAELRAGRAFRRFDDQALKSIVEGLLVNRHETVTQEITEVALEYPRTWEAHLYATAPHTLPVMTGLTVPTEILRGRPSLYMGARTEAKLKAKRPDFRFTHLTAHGHMMPLEAPIPVAEATRAALARLST</sequence>
<name>A0A0P1F973_9RHOB</name>
<gene>
    <name evidence="2" type="ORF">SHM7688_01410</name>
</gene>
<organism evidence="2 3">
    <name type="scientific">Shimia marina</name>
    <dbReference type="NCBI Taxonomy" id="321267"/>
    <lineage>
        <taxon>Bacteria</taxon>
        <taxon>Pseudomonadati</taxon>
        <taxon>Pseudomonadota</taxon>
        <taxon>Alphaproteobacteria</taxon>
        <taxon>Rhodobacterales</taxon>
        <taxon>Roseobacteraceae</taxon>
    </lineage>
</organism>
<evidence type="ECO:0000313" key="2">
    <source>
        <dbReference type="EMBL" id="CUH51970.1"/>
    </source>
</evidence>
<proteinExistence type="predicted"/>
<dbReference type="OrthoDB" id="9804723at2"/>
<dbReference type="GO" id="GO:0016787">
    <property type="term" value="F:hydrolase activity"/>
    <property type="evidence" value="ECO:0007669"/>
    <property type="project" value="UniProtKB-KW"/>
</dbReference>
<keyword evidence="2" id="KW-0378">Hydrolase</keyword>
<dbReference type="PANTHER" id="PTHR46438">
    <property type="entry name" value="ALPHA/BETA-HYDROLASES SUPERFAMILY PROTEIN"/>
    <property type="match status" value="1"/>
</dbReference>
<dbReference type="InterPro" id="IPR000073">
    <property type="entry name" value="AB_hydrolase_1"/>
</dbReference>
<dbReference type="Gene3D" id="3.40.50.1820">
    <property type="entry name" value="alpha/beta hydrolase"/>
    <property type="match status" value="1"/>
</dbReference>
<dbReference type="AlphaFoldDB" id="A0A0P1F973"/>
<dbReference type="EMBL" id="CYPW01000009">
    <property type="protein sequence ID" value="CUH51970.1"/>
    <property type="molecule type" value="Genomic_DNA"/>
</dbReference>
<reference evidence="2 3" key="1">
    <citation type="submission" date="2015-09" db="EMBL/GenBank/DDBJ databases">
        <authorList>
            <consortium name="Swine Surveillance"/>
        </authorList>
    </citation>
    <scope>NUCLEOTIDE SEQUENCE [LARGE SCALE GENOMIC DNA]</scope>
    <source>
        <strain evidence="2 3">CECT 7688</strain>
    </source>
</reference>